<sequence>MTTNQQELKNDPYRLAIVAAERLRAALAIHGLAIPSLRGSHPARDVPFVELGGCSAEAAEALASVLEKAAER</sequence>
<organism evidence="1 2">
    <name type="scientific">Streptacidiphilus cavernicola</name>
    <dbReference type="NCBI Taxonomy" id="3342716"/>
    <lineage>
        <taxon>Bacteria</taxon>
        <taxon>Bacillati</taxon>
        <taxon>Actinomycetota</taxon>
        <taxon>Actinomycetes</taxon>
        <taxon>Kitasatosporales</taxon>
        <taxon>Streptomycetaceae</taxon>
        <taxon>Streptacidiphilus</taxon>
    </lineage>
</organism>
<accession>A0ABV6VTK8</accession>
<proteinExistence type="predicted"/>
<gene>
    <name evidence="1" type="ORF">ACEZDE_10370</name>
</gene>
<evidence type="ECO:0000313" key="1">
    <source>
        <dbReference type="EMBL" id="MFC1417048.1"/>
    </source>
</evidence>
<dbReference type="Proteomes" id="UP001592531">
    <property type="component" value="Unassembled WGS sequence"/>
</dbReference>
<reference evidence="1 2" key="1">
    <citation type="submission" date="2024-09" db="EMBL/GenBank/DDBJ databases">
        <authorList>
            <person name="Lee S.D."/>
        </authorList>
    </citation>
    <scope>NUCLEOTIDE SEQUENCE [LARGE SCALE GENOMIC DNA]</scope>
    <source>
        <strain evidence="1 2">N8-3</strain>
    </source>
</reference>
<dbReference type="EMBL" id="JBHFAB010000006">
    <property type="protein sequence ID" value="MFC1417048.1"/>
    <property type="molecule type" value="Genomic_DNA"/>
</dbReference>
<evidence type="ECO:0000313" key="2">
    <source>
        <dbReference type="Proteomes" id="UP001592531"/>
    </source>
</evidence>
<dbReference type="RefSeq" id="WP_380534813.1">
    <property type="nucleotide sequence ID" value="NZ_JBHFAB010000006.1"/>
</dbReference>
<protein>
    <submittedName>
        <fullName evidence="1">Uncharacterized protein</fullName>
    </submittedName>
</protein>
<name>A0ABV6VTK8_9ACTN</name>
<keyword evidence="2" id="KW-1185">Reference proteome</keyword>
<comment type="caution">
    <text evidence="1">The sequence shown here is derived from an EMBL/GenBank/DDBJ whole genome shotgun (WGS) entry which is preliminary data.</text>
</comment>